<dbReference type="InterPro" id="IPR008326">
    <property type="entry name" value="PdhI-like"/>
</dbReference>
<dbReference type="Proteomes" id="UP000297014">
    <property type="component" value="Unassembled WGS sequence"/>
</dbReference>
<reference evidence="3 5" key="2">
    <citation type="submission" date="2014-01" db="EMBL/GenBank/DDBJ databases">
        <title>Draft genome sequencing of Bacillus alcalophilus CGMCC 1.3604.</title>
        <authorList>
            <person name="Yang J."/>
            <person name="Diao L."/>
            <person name="Yang S."/>
        </authorList>
    </citation>
    <scope>NUCLEOTIDE SEQUENCE [LARGE SCALE GENOMIC DNA]</scope>
    <source>
        <strain evidence="3 5">CGMCC 1.3604</strain>
    </source>
</reference>
<gene>
    <name evidence="3" type="ORF">AJ85_10635</name>
    <name evidence="2" type="ORF">BALCAV_0211115</name>
</gene>
<organism evidence="2 4">
    <name type="scientific">Alkalihalobacillus alcalophilus ATCC 27647 = CGMCC 1.3604</name>
    <dbReference type="NCBI Taxonomy" id="1218173"/>
    <lineage>
        <taxon>Bacteria</taxon>
        <taxon>Bacillati</taxon>
        <taxon>Bacillota</taxon>
        <taxon>Bacilli</taxon>
        <taxon>Bacillales</taxon>
        <taxon>Bacillaceae</taxon>
        <taxon>Alkalihalobacillus</taxon>
    </lineage>
</organism>
<dbReference type="AlphaFoldDB" id="A0A094XES8"/>
<evidence type="ECO:0000313" key="4">
    <source>
        <dbReference type="Proteomes" id="UP000002754"/>
    </source>
</evidence>
<accession>A0A094XES8</accession>
<dbReference type="SUPFAM" id="SSF89360">
    <property type="entry name" value="HesB-like domain"/>
    <property type="match status" value="1"/>
</dbReference>
<evidence type="ECO:0000313" key="5">
    <source>
        <dbReference type="Proteomes" id="UP000297014"/>
    </source>
</evidence>
<evidence type="ECO:0000313" key="2">
    <source>
        <dbReference type="EMBL" id="KGA97250.1"/>
    </source>
</evidence>
<dbReference type="Proteomes" id="UP000002754">
    <property type="component" value="Unassembled WGS sequence"/>
</dbReference>
<dbReference type="eggNOG" id="COG4841">
    <property type="taxonomic scope" value="Bacteria"/>
</dbReference>
<reference evidence="2 4" key="1">
    <citation type="journal article" date="2014" name="Genome Announc.">
        <title>Draft Genome Sequence of Bacillus alcalophilus AV1934, a Classic Alkaliphile Isolated from Human Feces in 1934.</title>
        <authorList>
            <person name="Attie O."/>
            <person name="Jayaprakash A."/>
            <person name="Shah H."/>
            <person name="Paulsen I.T."/>
            <person name="Morino M."/>
            <person name="Takahashi Y."/>
            <person name="Narumi I."/>
            <person name="Sachidanandam R."/>
            <person name="Satoh K."/>
            <person name="Ito M."/>
            <person name="Krulwich T.A."/>
        </authorList>
    </citation>
    <scope>NUCLEOTIDE SEQUENCE [LARGE SCALE GENOMIC DNA]</scope>
    <source>
        <strain evidence="2 4">AV1934</strain>
    </source>
</reference>
<dbReference type="STRING" id="1218173.BALCAV_0211115"/>
<dbReference type="EMBL" id="JALP01000151">
    <property type="protein sequence ID" value="THG90459.1"/>
    <property type="molecule type" value="Genomic_DNA"/>
</dbReference>
<evidence type="ECO:0000256" key="1">
    <source>
        <dbReference type="ARBA" id="ARBA00006718"/>
    </source>
</evidence>
<dbReference type="OrthoDB" id="1645729at2"/>
<comment type="similarity">
    <text evidence="1">Belongs to the HesB/IscA family.</text>
</comment>
<dbReference type="InterPro" id="IPR035903">
    <property type="entry name" value="HesB-like_dom_sf"/>
</dbReference>
<proteinExistence type="inferred from homology"/>
<comment type="caution">
    <text evidence="2">The sequence shown here is derived from an EMBL/GenBank/DDBJ whole genome shotgun (WGS) entry which is preliminary data.</text>
</comment>
<keyword evidence="4" id="KW-1185">Reference proteome</keyword>
<protein>
    <submittedName>
        <fullName evidence="3">HesB/YadR/YfhF family protein</fullName>
    </submittedName>
</protein>
<dbReference type="RefSeq" id="WP_003324452.1">
    <property type="nucleotide sequence ID" value="NZ_ALPT02000033.1"/>
</dbReference>
<dbReference type="PIRSF" id="PIRSF034852">
    <property type="entry name" value="UCP034852"/>
    <property type="match status" value="1"/>
</dbReference>
<sequence>MDIHVSKPAIQWFKKEFNLEGNGEYVRFFARYGGCGAVQSGFSLGVSLDKPSTIGAKEEVDGLIFYVEDADLWYFDNHDLRVKYSRKFEEIEYEYEKSTQEKQ</sequence>
<name>A0A094XES8_ALKAL</name>
<dbReference type="EMBL" id="ALPT02000033">
    <property type="protein sequence ID" value="KGA97250.1"/>
    <property type="molecule type" value="Genomic_DNA"/>
</dbReference>
<evidence type="ECO:0000313" key="3">
    <source>
        <dbReference type="EMBL" id="THG90459.1"/>
    </source>
</evidence>